<dbReference type="InterPro" id="IPR057135">
    <property type="entry name" value="At4g27190-like_LRR"/>
</dbReference>
<dbReference type="SMART" id="SM00369">
    <property type="entry name" value="LRR_TYP"/>
    <property type="match status" value="2"/>
</dbReference>
<dbReference type="OMA" id="SIFSHEM"/>
<sequence>MEMVQKEIAGQISSDLTEVNAVDMPHSVVNALSGLKFLLILVGTNQHLRLETLKIPVSAPPVGSKIVFVAESEQLCDEIEVDKKICLDDLLLCELFRQNVGEVVYHPKKALAKEIVRMCRHYSHAVILVARALQNVDDDLIWKRVLERLAIRPASHDTSIEALMVNVLRFSIDQLENDKTRRCLKNLALCDNYHEIASESAIGLWVRDGIVDNQDEGLEVLKNLVNANLLEIDDNGQFVKFQDQDQDILVNLIFQPEENRMFLMQGGLDVTEPPEIEKWESAKEILLMQTGISELPKEPRCPSLSSLYLQRNYKVRKLSSSFFNQMPALEVLNLSRTRIRCLPESISQLVSLKRFFLNDCVLLRSISPAIGRLKQLEVFDLEGTKIKNLPKEIECLINLTCLGISLSGTEPSNDSKTVIPHGVISSLLHLEELNLDVDADSEWWHTCAEGVVSEVCNLKSLSAFKFSFPTLELLRQFNQLRKSMEHPSLAQFRLCVGNHASCMMNQLPLDIELELERCNRFLRYTNGDGVFTEIKDVLRQSDAFFLERHANLKKLSELGIDSMDQLKWCVMGECNELEVLVDASDTLHQEALTGSHYKSICLESLEFLFVYYMRNLRNIWKGAVSKGCLSSLKLLTLCKCPELTSIFSHEMLDNLNNLEEVTIEDCPAIASLISCQTSIGKVRETPYFLPILKKLSLHYVRTLSSISCGLRIAPRLERLSFYDCPSLRSLSTDEVSSEHLKKIKGERSWWKDLEWCGHKPDHLDGIFIPIDTCDIP</sequence>
<dbReference type="Pfam" id="PF13855">
    <property type="entry name" value="LRR_8"/>
    <property type="match status" value="1"/>
</dbReference>
<evidence type="ECO:0000256" key="3">
    <source>
        <dbReference type="ARBA" id="ARBA00022821"/>
    </source>
</evidence>
<evidence type="ECO:0000313" key="5">
    <source>
        <dbReference type="EMBL" id="KCW62703.1"/>
    </source>
</evidence>
<evidence type="ECO:0000256" key="2">
    <source>
        <dbReference type="ARBA" id="ARBA00022737"/>
    </source>
</evidence>
<feature type="domain" description="Disease resistance protein At4g27190-like leucine-rich repeats" evidence="4">
    <location>
        <begin position="561"/>
        <end position="666"/>
    </location>
</feature>
<dbReference type="EMBL" id="KK198759">
    <property type="protein sequence ID" value="KCW62703.1"/>
    <property type="molecule type" value="Genomic_DNA"/>
</dbReference>
<accession>A0A059B998</accession>
<keyword evidence="3" id="KW-0611">Plant defense</keyword>
<dbReference type="Gene3D" id="3.80.10.10">
    <property type="entry name" value="Ribonuclease Inhibitor"/>
    <property type="match status" value="2"/>
</dbReference>
<evidence type="ECO:0000256" key="1">
    <source>
        <dbReference type="ARBA" id="ARBA00022614"/>
    </source>
</evidence>
<dbReference type="InterPro" id="IPR050905">
    <property type="entry name" value="Plant_NBS-LRR"/>
</dbReference>
<gene>
    <name evidence="5" type="ORF">EUGRSUZ_G00267</name>
</gene>
<evidence type="ECO:0000259" key="4">
    <source>
        <dbReference type="Pfam" id="PF23247"/>
    </source>
</evidence>
<reference evidence="5" key="1">
    <citation type="submission" date="2013-07" db="EMBL/GenBank/DDBJ databases">
        <title>The genome of Eucalyptus grandis.</title>
        <authorList>
            <person name="Schmutz J."/>
            <person name="Hayes R."/>
            <person name="Myburg A."/>
            <person name="Tuskan G."/>
            <person name="Grattapaglia D."/>
            <person name="Rokhsar D.S."/>
        </authorList>
    </citation>
    <scope>NUCLEOTIDE SEQUENCE</scope>
    <source>
        <tissue evidence="5">Leaf extractions</tissue>
    </source>
</reference>
<dbReference type="InParanoid" id="A0A059B998"/>
<dbReference type="InterPro" id="IPR003591">
    <property type="entry name" value="Leu-rich_rpt_typical-subtyp"/>
</dbReference>
<dbReference type="Pfam" id="PF23247">
    <property type="entry name" value="LRR_RPS2"/>
    <property type="match status" value="1"/>
</dbReference>
<organism evidence="5">
    <name type="scientific">Eucalyptus grandis</name>
    <name type="common">Flooded gum</name>
    <dbReference type="NCBI Taxonomy" id="71139"/>
    <lineage>
        <taxon>Eukaryota</taxon>
        <taxon>Viridiplantae</taxon>
        <taxon>Streptophyta</taxon>
        <taxon>Embryophyta</taxon>
        <taxon>Tracheophyta</taxon>
        <taxon>Spermatophyta</taxon>
        <taxon>Magnoliopsida</taxon>
        <taxon>eudicotyledons</taxon>
        <taxon>Gunneridae</taxon>
        <taxon>Pentapetalae</taxon>
        <taxon>rosids</taxon>
        <taxon>malvids</taxon>
        <taxon>Myrtales</taxon>
        <taxon>Myrtaceae</taxon>
        <taxon>Myrtoideae</taxon>
        <taxon>Eucalypteae</taxon>
        <taxon>Eucalyptus</taxon>
    </lineage>
</organism>
<dbReference type="eggNOG" id="KOG4658">
    <property type="taxonomic scope" value="Eukaryota"/>
</dbReference>
<dbReference type="InterPro" id="IPR001611">
    <property type="entry name" value="Leu-rich_rpt"/>
</dbReference>
<dbReference type="SUPFAM" id="SSF52058">
    <property type="entry name" value="L domain-like"/>
    <property type="match status" value="1"/>
</dbReference>
<keyword evidence="2" id="KW-0677">Repeat</keyword>
<dbReference type="GO" id="GO:0043531">
    <property type="term" value="F:ADP binding"/>
    <property type="evidence" value="ECO:0007669"/>
    <property type="project" value="InterPro"/>
</dbReference>
<proteinExistence type="predicted"/>
<dbReference type="InterPro" id="IPR032675">
    <property type="entry name" value="LRR_dom_sf"/>
</dbReference>
<dbReference type="AlphaFoldDB" id="A0A059B998"/>
<protein>
    <recommendedName>
        <fullName evidence="4">Disease resistance protein At4g27190-like leucine-rich repeats domain-containing protein</fullName>
    </recommendedName>
</protein>
<dbReference type="PANTHER" id="PTHR33463">
    <property type="entry name" value="NB-ARC DOMAIN-CONTAINING PROTEIN-RELATED"/>
    <property type="match status" value="1"/>
</dbReference>
<name>A0A059B998_EUCGR</name>
<dbReference type="PANTHER" id="PTHR33463:SF179">
    <property type="entry name" value="NB-ARC DOMAIN-CONTAINING PROTEIN"/>
    <property type="match status" value="1"/>
</dbReference>
<dbReference type="Gramene" id="KCW62703">
    <property type="protein sequence ID" value="KCW62703"/>
    <property type="gene ID" value="EUGRSUZ_G00267"/>
</dbReference>
<keyword evidence="1" id="KW-0433">Leucine-rich repeat</keyword>